<dbReference type="AlphaFoldDB" id="A0AAN7NUD3"/>
<feature type="compositionally biased region" description="Basic and acidic residues" evidence="1">
    <location>
        <begin position="245"/>
        <end position="260"/>
    </location>
</feature>
<proteinExistence type="predicted"/>
<feature type="chain" id="PRO_5043028258" evidence="2">
    <location>
        <begin position="19"/>
        <end position="268"/>
    </location>
</feature>
<reference evidence="4" key="1">
    <citation type="submission" date="2023-01" db="EMBL/GenBank/DDBJ databases">
        <title>Key to firefly adult light organ development and bioluminescence: homeobox transcription factors regulate luciferase expression and transportation to peroxisome.</title>
        <authorList>
            <person name="Fu X."/>
        </authorList>
    </citation>
    <scope>NUCLEOTIDE SEQUENCE [LARGE SCALE GENOMIC DNA]</scope>
</reference>
<organism evidence="3 4">
    <name type="scientific">Aquatica leii</name>
    <dbReference type="NCBI Taxonomy" id="1421715"/>
    <lineage>
        <taxon>Eukaryota</taxon>
        <taxon>Metazoa</taxon>
        <taxon>Ecdysozoa</taxon>
        <taxon>Arthropoda</taxon>
        <taxon>Hexapoda</taxon>
        <taxon>Insecta</taxon>
        <taxon>Pterygota</taxon>
        <taxon>Neoptera</taxon>
        <taxon>Endopterygota</taxon>
        <taxon>Coleoptera</taxon>
        <taxon>Polyphaga</taxon>
        <taxon>Elateriformia</taxon>
        <taxon>Elateroidea</taxon>
        <taxon>Lampyridae</taxon>
        <taxon>Luciolinae</taxon>
        <taxon>Aquatica</taxon>
    </lineage>
</organism>
<protein>
    <submittedName>
        <fullName evidence="3">Uncharacterized protein</fullName>
    </submittedName>
</protein>
<comment type="caution">
    <text evidence="3">The sequence shown here is derived from an EMBL/GenBank/DDBJ whole genome shotgun (WGS) entry which is preliminary data.</text>
</comment>
<feature type="signal peptide" evidence="2">
    <location>
        <begin position="1"/>
        <end position="18"/>
    </location>
</feature>
<keyword evidence="4" id="KW-1185">Reference proteome</keyword>
<feature type="region of interest" description="Disordered" evidence="1">
    <location>
        <begin position="233"/>
        <end position="268"/>
    </location>
</feature>
<evidence type="ECO:0000313" key="3">
    <source>
        <dbReference type="EMBL" id="KAK4872275.1"/>
    </source>
</evidence>
<dbReference type="EMBL" id="JARPUR010000008">
    <property type="protein sequence ID" value="KAK4872275.1"/>
    <property type="molecule type" value="Genomic_DNA"/>
</dbReference>
<gene>
    <name evidence="3" type="ORF">RN001_016399</name>
</gene>
<evidence type="ECO:0000313" key="4">
    <source>
        <dbReference type="Proteomes" id="UP001353858"/>
    </source>
</evidence>
<keyword evidence="2" id="KW-0732">Signal</keyword>
<name>A0AAN7NUD3_9COLE</name>
<sequence length="268" mass="30567">MLFLVLLTIFEHTLPGSSYVVFRNNYYFPWQHHSVRGLPLIYSPVQYPFHNWMYYTKQETLELKYLKERQTTTFNLLKCLIEEEKKSVCKTMLDNAKKLFESPESPQINDVVIKYKPSQTATISTNQNGYKGPPTIVQPYPPATESIQIQDKNQENEDNNTTVLETRNKEEIAAPLSITPVSVDAKIFQFITEETNSKKEDSLSDVKTTEMPSDESLITDAILPSDGDVIIQTPGEVLSNTSNSDLDKTEETSENTKKEQPTTTEKVI</sequence>
<accession>A0AAN7NUD3</accession>
<evidence type="ECO:0000256" key="2">
    <source>
        <dbReference type="SAM" id="SignalP"/>
    </source>
</evidence>
<dbReference type="Proteomes" id="UP001353858">
    <property type="component" value="Unassembled WGS sequence"/>
</dbReference>
<evidence type="ECO:0000256" key="1">
    <source>
        <dbReference type="SAM" id="MobiDB-lite"/>
    </source>
</evidence>